<organism evidence="8 9">
    <name type="scientific">Desulfurobacterium thermolithotrophum (strain DSM 11699 / BSA)</name>
    <dbReference type="NCBI Taxonomy" id="868864"/>
    <lineage>
        <taxon>Bacteria</taxon>
        <taxon>Pseudomonadati</taxon>
        <taxon>Aquificota</taxon>
        <taxon>Aquificia</taxon>
        <taxon>Desulfurobacteriales</taxon>
        <taxon>Desulfurobacteriaceae</taxon>
        <taxon>Desulfurobacterium</taxon>
    </lineage>
</organism>
<feature type="transmembrane region" description="Helical" evidence="7">
    <location>
        <begin position="66"/>
        <end position="87"/>
    </location>
</feature>
<evidence type="ECO:0000256" key="2">
    <source>
        <dbReference type="ARBA" id="ARBA00009784"/>
    </source>
</evidence>
<keyword evidence="3" id="KW-1003">Cell membrane</keyword>
<feature type="transmembrane region" description="Helical" evidence="7">
    <location>
        <begin position="108"/>
        <end position="130"/>
    </location>
</feature>
<dbReference type="STRING" id="868864.Dester_0733"/>
<comment type="similarity">
    <text evidence="2 7">Belongs to the UPF0056 (MarC) family.</text>
</comment>
<dbReference type="PANTHER" id="PTHR33508">
    <property type="entry name" value="UPF0056 MEMBRANE PROTEIN YHCE"/>
    <property type="match status" value="1"/>
</dbReference>
<feature type="transmembrane region" description="Helical" evidence="7">
    <location>
        <begin position="36"/>
        <end position="54"/>
    </location>
</feature>
<keyword evidence="9" id="KW-1185">Reference proteome</keyword>
<feature type="transmembrane region" description="Helical" evidence="7">
    <location>
        <begin position="136"/>
        <end position="158"/>
    </location>
</feature>
<dbReference type="EMBL" id="CP002543">
    <property type="protein sequence ID" value="ADY73379.1"/>
    <property type="molecule type" value="Genomic_DNA"/>
</dbReference>
<keyword evidence="5 7" id="KW-1133">Transmembrane helix</keyword>
<evidence type="ECO:0000313" key="9">
    <source>
        <dbReference type="Proteomes" id="UP000007102"/>
    </source>
</evidence>
<accession>F0S3F7</accession>
<dbReference type="Pfam" id="PF01914">
    <property type="entry name" value="MarC"/>
    <property type="match status" value="1"/>
</dbReference>
<evidence type="ECO:0000256" key="6">
    <source>
        <dbReference type="ARBA" id="ARBA00023136"/>
    </source>
</evidence>
<sequence length="203" mass="22023">MELLKYLISLLVIVDPIFAAIVVGGLIKDQKLLEKVAFRSSLTVLIAFLVTIFAGERLLKTMGVNIFSVKIFGGLILLQMAFQMLQANPPKAKHTAKEGEAAMEKDDISIIPIGIPILFGPGTFTTVLIFKEEALGVWNEIMLILAGILTAFIIYLVLKNTGFFAKKLGTTGINVVVRILGLLVGALGSQFVVDGVKHLWIQG</sequence>
<evidence type="ECO:0000256" key="4">
    <source>
        <dbReference type="ARBA" id="ARBA00022692"/>
    </source>
</evidence>
<name>F0S3F7_DESTD</name>
<feature type="transmembrane region" description="Helical" evidence="7">
    <location>
        <begin position="6"/>
        <end position="27"/>
    </location>
</feature>
<comment type="subcellular location">
    <subcellularLocation>
        <location evidence="1 7">Cell membrane</location>
        <topology evidence="1 7">Multi-pass membrane protein</topology>
    </subcellularLocation>
</comment>
<dbReference type="GO" id="GO:0005886">
    <property type="term" value="C:plasma membrane"/>
    <property type="evidence" value="ECO:0007669"/>
    <property type="project" value="UniProtKB-SubCell"/>
</dbReference>
<proteinExistence type="inferred from homology"/>
<dbReference type="InParanoid" id="F0S3F7"/>
<dbReference type="HOGENOM" id="CLU_079909_1_0_0"/>
<dbReference type="InterPro" id="IPR002771">
    <property type="entry name" value="Multi_antbiot-R_MarC"/>
</dbReference>
<keyword evidence="4 7" id="KW-0812">Transmembrane</keyword>
<reference evidence="9" key="2">
    <citation type="submission" date="2011-02" db="EMBL/GenBank/DDBJ databases">
        <title>The complete genome of Desulfurobacterium thermolithotrophum DSM 11699.</title>
        <authorList>
            <consortium name="US DOE Joint Genome Institute (JGI-PGF)"/>
            <person name="Lucas S."/>
            <person name="Copeland A."/>
            <person name="Lapidus A."/>
            <person name="Bruce D."/>
            <person name="Goodwin L."/>
            <person name="Pitluck S."/>
            <person name="Kyrpides N."/>
            <person name="Mavromatis K."/>
            <person name="Pagani I."/>
            <person name="Ivanova N."/>
            <person name="Mikhailova N."/>
            <person name="Daligault H."/>
            <person name="Detter J.C."/>
            <person name="Tapia R."/>
            <person name="Han C."/>
            <person name="Land M."/>
            <person name="Hauser L."/>
            <person name="Markowitz V."/>
            <person name="Cheng J.-F."/>
            <person name="Hugenholtz P."/>
            <person name="Woyke T."/>
            <person name="Wu D."/>
            <person name="Spring S."/>
            <person name="Brambilla E."/>
            <person name="Klenk H.-P."/>
            <person name="Eisen J.A."/>
        </authorList>
    </citation>
    <scope>NUCLEOTIDE SEQUENCE [LARGE SCALE GENOMIC DNA]</scope>
    <source>
        <strain evidence="9">DSM 11699 / BSA</strain>
    </source>
</reference>
<dbReference type="AlphaFoldDB" id="F0S3F7"/>
<keyword evidence="6 7" id="KW-0472">Membrane</keyword>
<dbReference type="RefSeq" id="WP_013638334.1">
    <property type="nucleotide sequence ID" value="NC_015185.1"/>
</dbReference>
<dbReference type="FunCoup" id="F0S3F7">
    <property type="interactions" value="62"/>
</dbReference>
<feature type="transmembrane region" description="Helical" evidence="7">
    <location>
        <begin position="170"/>
        <end position="193"/>
    </location>
</feature>
<evidence type="ECO:0000256" key="5">
    <source>
        <dbReference type="ARBA" id="ARBA00022989"/>
    </source>
</evidence>
<dbReference type="OrthoDB" id="21094at2"/>
<dbReference type="KEGG" id="dte:Dester_0733"/>
<dbReference type="NCBIfam" id="TIGR00427">
    <property type="entry name" value="NAAT family transporter"/>
    <property type="match status" value="1"/>
</dbReference>
<dbReference type="PANTHER" id="PTHR33508:SF1">
    <property type="entry name" value="UPF0056 MEMBRANE PROTEIN YHCE"/>
    <property type="match status" value="1"/>
</dbReference>
<dbReference type="eggNOG" id="COG2095">
    <property type="taxonomic scope" value="Bacteria"/>
</dbReference>
<reference evidence="8 9" key="1">
    <citation type="journal article" date="2011" name="Stand. Genomic Sci.">
        <title>Complete genome sequence of the thermophilic sulfur-reducer Desulfurobacterium thermolithotrophum type strain (BSA(T)) from a deep-sea hydrothermal vent.</title>
        <authorList>
            <person name="Goker M."/>
            <person name="Daligault H."/>
            <person name="Mwirichia R."/>
            <person name="Lapidus A."/>
            <person name="Lucas S."/>
            <person name="Deshpande S."/>
            <person name="Pagani I."/>
            <person name="Tapia R."/>
            <person name="Cheng J.F."/>
            <person name="Goodwin L."/>
            <person name="Pitluck S."/>
            <person name="Liolios K."/>
            <person name="Ivanova N."/>
            <person name="Mavromatis K."/>
            <person name="Mikhailova N."/>
            <person name="Pati A."/>
            <person name="Chen A."/>
            <person name="Palaniappan K."/>
            <person name="Han C."/>
            <person name="Land M."/>
            <person name="Hauser L."/>
            <person name="Pan C."/>
            <person name="Brambilla E.M."/>
            <person name="Rohde M."/>
            <person name="Spring S."/>
            <person name="Sikorski J."/>
            <person name="Wirth R."/>
            <person name="Detter J.C."/>
            <person name="Woyke T."/>
            <person name="Bristow J."/>
            <person name="Eisen J.A."/>
            <person name="Markowitz V."/>
            <person name="Hugenholtz P."/>
            <person name="Kyrpides N.C."/>
            <person name="Klenk H.P."/>
        </authorList>
    </citation>
    <scope>NUCLEOTIDE SEQUENCE [LARGE SCALE GENOMIC DNA]</scope>
    <source>
        <strain evidence="9">DSM 11699 / BSA</strain>
    </source>
</reference>
<evidence type="ECO:0000256" key="7">
    <source>
        <dbReference type="RuleBase" id="RU362048"/>
    </source>
</evidence>
<dbReference type="Proteomes" id="UP000007102">
    <property type="component" value="Chromosome"/>
</dbReference>
<evidence type="ECO:0000256" key="1">
    <source>
        <dbReference type="ARBA" id="ARBA00004651"/>
    </source>
</evidence>
<gene>
    <name evidence="8" type="ordered locus">Dester_0733</name>
</gene>
<evidence type="ECO:0000256" key="3">
    <source>
        <dbReference type="ARBA" id="ARBA00022475"/>
    </source>
</evidence>
<evidence type="ECO:0000313" key="8">
    <source>
        <dbReference type="EMBL" id="ADY73379.1"/>
    </source>
</evidence>
<protein>
    <recommendedName>
        <fullName evidence="7">UPF0056 membrane protein</fullName>
    </recommendedName>
</protein>